<dbReference type="RefSeq" id="WP_075657055.1">
    <property type="nucleotide sequence ID" value="NZ_JACHIL010000005.1"/>
</dbReference>
<keyword evidence="1" id="KW-1133">Transmembrane helix</keyword>
<accession>A0A7W8AKT6</accession>
<organism evidence="2 3">
    <name type="scientific">Pseudochrobactrum saccharolyticum</name>
    <dbReference type="NCBI Taxonomy" id="354352"/>
    <lineage>
        <taxon>Bacteria</taxon>
        <taxon>Pseudomonadati</taxon>
        <taxon>Pseudomonadota</taxon>
        <taxon>Alphaproteobacteria</taxon>
        <taxon>Hyphomicrobiales</taxon>
        <taxon>Brucellaceae</taxon>
        <taxon>Pseudochrobactrum</taxon>
    </lineage>
</organism>
<name>A0A7W8AKT6_9HYPH</name>
<feature type="transmembrane region" description="Helical" evidence="1">
    <location>
        <begin position="139"/>
        <end position="159"/>
    </location>
</feature>
<dbReference type="AlphaFoldDB" id="A0A7W8AKT6"/>
<feature type="transmembrane region" description="Helical" evidence="1">
    <location>
        <begin position="110"/>
        <end position="127"/>
    </location>
</feature>
<feature type="transmembrane region" description="Helical" evidence="1">
    <location>
        <begin position="171"/>
        <end position="191"/>
    </location>
</feature>
<reference evidence="2 3" key="1">
    <citation type="submission" date="2020-08" db="EMBL/GenBank/DDBJ databases">
        <title>Genomic Encyclopedia of Type Strains, Phase IV (KMG-IV): sequencing the most valuable type-strain genomes for metagenomic binning, comparative biology and taxonomic classification.</title>
        <authorList>
            <person name="Goeker M."/>
        </authorList>
    </citation>
    <scope>NUCLEOTIDE SEQUENCE [LARGE SCALE GENOMIC DNA]</scope>
    <source>
        <strain evidence="2 3">DSM 25620</strain>
    </source>
</reference>
<evidence type="ECO:0008006" key="4">
    <source>
        <dbReference type="Google" id="ProtNLM"/>
    </source>
</evidence>
<keyword evidence="1" id="KW-0812">Transmembrane</keyword>
<dbReference type="Proteomes" id="UP000531231">
    <property type="component" value="Unassembled WGS sequence"/>
</dbReference>
<gene>
    <name evidence="2" type="ORF">HNQ68_002786</name>
</gene>
<feature type="transmembrane region" description="Helical" evidence="1">
    <location>
        <begin position="80"/>
        <end position="98"/>
    </location>
</feature>
<evidence type="ECO:0000256" key="1">
    <source>
        <dbReference type="SAM" id="Phobius"/>
    </source>
</evidence>
<feature type="transmembrane region" description="Helical" evidence="1">
    <location>
        <begin position="39"/>
        <end position="60"/>
    </location>
</feature>
<protein>
    <recommendedName>
        <fullName evidence="4">Transporter</fullName>
    </recommendedName>
</protein>
<evidence type="ECO:0000313" key="3">
    <source>
        <dbReference type="Proteomes" id="UP000531231"/>
    </source>
</evidence>
<sequence>MPSFEEIQYYFSAVWRTMTGHPEALNDLNTDADGFWRSFYAILISLPPMLIGWVEIAARLTEGTEGSDATALRLINTVKLGAIDMIVWLLPLLIIGFLSRSLGLERRFSTYVVATNWTTALFAWIYAPLSFLNLLLPDLSPVFAGIGFGLFLATLVLSYRLTRAALQRPHSFAAPFFISVVLGSIMLTIILQNLAGFMPAL</sequence>
<proteinExistence type="predicted"/>
<keyword evidence="3" id="KW-1185">Reference proteome</keyword>
<dbReference type="EMBL" id="JACHIL010000005">
    <property type="protein sequence ID" value="MBB5092232.1"/>
    <property type="molecule type" value="Genomic_DNA"/>
</dbReference>
<evidence type="ECO:0000313" key="2">
    <source>
        <dbReference type="EMBL" id="MBB5092232.1"/>
    </source>
</evidence>
<comment type="caution">
    <text evidence="2">The sequence shown here is derived from an EMBL/GenBank/DDBJ whole genome shotgun (WGS) entry which is preliminary data.</text>
</comment>
<keyword evidence="1" id="KW-0472">Membrane</keyword>